<organism evidence="1 2">
    <name type="scientific">Candidatus Methylumidiphilus alinenensis</name>
    <dbReference type="NCBI Taxonomy" id="2202197"/>
    <lineage>
        <taxon>Bacteria</taxon>
        <taxon>Pseudomonadati</taxon>
        <taxon>Pseudomonadota</taxon>
        <taxon>Gammaproteobacteria</taxon>
        <taxon>Methylococcales</taxon>
        <taxon>Candidatus Methylumidiphilus</taxon>
    </lineage>
</organism>
<sequence length="347" mass="39049">MKVFYGVQATGNGHITRARAMAPKLKQAGIDVTWMFTGRPWEQLFEMEVFGDYEWRTGLTFATKAGHVQYLQTVLENPLARFVRDVKNLDLSGYDLVVCDFEPVTAWAAKLQGIKTIGIGHQYAFCYDIPKAGADFLGEKVLHYFAPVSVGLGVHWNHFHHPILPPIIEQEMISSPVEPDKVIVYLPFEDVNQVIRLLKQFESHQFYVYSPTPPTKTHEHPANVHVRQLSRAGFQKDFADSSAVICNAGFELASEALQTGKKILVKPLRGQMEQVSNALALELLQLGQVMQSLDSASISTWLEQSRAIQVRYPDSAQAIVDWLLQGDLRLDQAWVDGIWAETVQITL</sequence>
<protein>
    <submittedName>
        <fullName evidence="1">Glycosyltransferase</fullName>
    </submittedName>
</protein>
<dbReference type="GO" id="GO:0016740">
    <property type="term" value="F:transferase activity"/>
    <property type="evidence" value="ECO:0007669"/>
    <property type="project" value="UniProtKB-KW"/>
</dbReference>
<dbReference type="Pfam" id="PF13528">
    <property type="entry name" value="Glyco_trans_1_3"/>
    <property type="match status" value="2"/>
</dbReference>
<comment type="caution">
    <text evidence="1">The sequence shown here is derived from an EMBL/GenBank/DDBJ whole genome shotgun (WGS) entry which is preliminary data.</text>
</comment>
<dbReference type="Proteomes" id="UP000249396">
    <property type="component" value="Unassembled WGS sequence"/>
</dbReference>
<evidence type="ECO:0000313" key="1">
    <source>
        <dbReference type="EMBL" id="PZN71812.1"/>
    </source>
</evidence>
<dbReference type="InterPro" id="IPR005262">
    <property type="entry name" value="MJ1255-like"/>
</dbReference>
<dbReference type="AlphaFoldDB" id="A0A2W4QI96"/>
<dbReference type="EMBL" id="QJPH01000508">
    <property type="protein sequence ID" value="PZN71812.1"/>
    <property type="molecule type" value="Genomic_DNA"/>
</dbReference>
<dbReference type="SUPFAM" id="SSF53756">
    <property type="entry name" value="UDP-Glycosyltransferase/glycogen phosphorylase"/>
    <property type="match status" value="1"/>
</dbReference>
<dbReference type="NCBIfam" id="TIGR00661">
    <property type="entry name" value="MJ1255"/>
    <property type="match status" value="1"/>
</dbReference>
<dbReference type="Gene3D" id="3.40.50.2000">
    <property type="entry name" value="Glycogen Phosphorylase B"/>
    <property type="match status" value="1"/>
</dbReference>
<keyword evidence="1" id="KW-0808">Transferase</keyword>
<accession>A0A2W4QI96</accession>
<name>A0A2W4QI96_9GAMM</name>
<gene>
    <name evidence="1" type="ORF">DM484_25605</name>
</gene>
<evidence type="ECO:0000313" key="2">
    <source>
        <dbReference type="Proteomes" id="UP000249396"/>
    </source>
</evidence>
<proteinExistence type="predicted"/>
<reference evidence="1 2" key="1">
    <citation type="journal article" date="2018" name="Aquat. Microb. Ecol.">
        <title>Gammaproteobacterial methanotrophs dominate.</title>
        <authorList>
            <person name="Rissanen A.J."/>
            <person name="Saarenheimo J."/>
            <person name="Tiirola M."/>
            <person name="Peura S."/>
            <person name="Aalto S.L."/>
            <person name="Karvinen A."/>
            <person name="Nykanen H."/>
        </authorList>
    </citation>
    <scope>NUCLEOTIDE SEQUENCE [LARGE SCALE GENOMIC DNA]</scope>
    <source>
        <strain evidence="1">AMbin10</strain>
    </source>
</reference>